<evidence type="ECO:0000256" key="3">
    <source>
        <dbReference type="RuleBase" id="RU003718"/>
    </source>
</evidence>
<dbReference type="PANTHER" id="PTHR48048:SF45">
    <property type="entry name" value="GLYCOSYLTRANSFERASE"/>
    <property type="match status" value="1"/>
</dbReference>
<dbReference type="InterPro" id="IPR050481">
    <property type="entry name" value="UDP-glycosyltransf_plant"/>
</dbReference>
<reference evidence="5" key="1">
    <citation type="journal article" date="2014" name="Science">
        <title>The coffee genome provides insight into the convergent evolution of caffeine biosynthesis.</title>
        <authorList>
            <person name="Denoeud F."/>
            <person name="Carretero-Paulet L."/>
            <person name="Dereeper A."/>
            <person name="Droc G."/>
            <person name="Guyot R."/>
            <person name="Pietrella M."/>
            <person name="Zheng C."/>
            <person name="Alberti A."/>
            <person name="Anthony F."/>
            <person name="Aprea G."/>
            <person name="Aury J.M."/>
            <person name="Bento P."/>
            <person name="Bernard M."/>
            <person name="Bocs S."/>
            <person name="Campa C."/>
            <person name="Cenci A."/>
            <person name="Combes M.C."/>
            <person name="Crouzillat D."/>
            <person name="Da Silva C."/>
            <person name="Daddiego L."/>
            <person name="De Bellis F."/>
            <person name="Dussert S."/>
            <person name="Garsmeur O."/>
            <person name="Gayraud T."/>
            <person name="Guignon V."/>
            <person name="Jahn K."/>
            <person name="Jamilloux V."/>
            <person name="Joet T."/>
            <person name="Labadie K."/>
            <person name="Lan T."/>
            <person name="Leclercq J."/>
            <person name="Lepelley M."/>
            <person name="Leroy T."/>
            <person name="Li L.T."/>
            <person name="Librado P."/>
            <person name="Lopez L."/>
            <person name="Munoz A."/>
            <person name="Noel B."/>
            <person name="Pallavicini A."/>
            <person name="Perrotta G."/>
            <person name="Poncet V."/>
            <person name="Pot D."/>
            <person name="Priyono X."/>
            <person name="Rigoreau M."/>
            <person name="Rouard M."/>
            <person name="Rozas J."/>
            <person name="Tranchant-Dubreuil C."/>
            <person name="VanBuren R."/>
            <person name="Zhang Q."/>
            <person name="Andrade A.C."/>
            <person name="Argout X."/>
            <person name="Bertrand B."/>
            <person name="de Kochko A."/>
            <person name="Graziosi G."/>
            <person name="Henry R.J."/>
            <person name="Jayarama X."/>
            <person name="Ming R."/>
            <person name="Nagai C."/>
            <person name="Rounsley S."/>
            <person name="Sankoff D."/>
            <person name="Giuliano G."/>
            <person name="Albert V.A."/>
            <person name="Wincker P."/>
            <person name="Lashermes P."/>
        </authorList>
    </citation>
    <scope>NUCLEOTIDE SEQUENCE [LARGE SCALE GENOMIC DNA]</scope>
    <source>
        <strain evidence="5">cv. DH200-94</strain>
    </source>
</reference>
<dbReference type="PANTHER" id="PTHR48048">
    <property type="entry name" value="GLYCOSYLTRANSFERASE"/>
    <property type="match status" value="1"/>
</dbReference>
<comment type="similarity">
    <text evidence="1 3">Belongs to the UDP-glycosyltransferase family.</text>
</comment>
<dbReference type="SUPFAM" id="SSF53756">
    <property type="entry name" value="UDP-Glycosyltransferase/glycogen phosphorylase"/>
    <property type="match status" value="1"/>
</dbReference>
<dbReference type="CDD" id="cd03784">
    <property type="entry name" value="GT1_Gtf-like"/>
    <property type="match status" value="1"/>
</dbReference>
<keyword evidence="5" id="KW-1185">Reference proteome</keyword>
<evidence type="ECO:0000256" key="1">
    <source>
        <dbReference type="ARBA" id="ARBA00009995"/>
    </source>
</evidence>
<dbReference type="Gene3D" id="3.40.50.2000">
    <property type="entry name" value="Glycogen Phosphorylase B"/>
    <property type="match status" value="1"/>
</dbReference>
<evidence type="ECO:0000313" key="4">
    <source>
        <dbReference type="EMBL" id="CDP05662.1"/>
    </source>
</evidence>
<evidence type="ECO:0000313" key="5">
    <source>
        <dbReference type="Proteomes" id="UP000295252"/>
    </source>
</evidence>
<dbReference type="InterPro" id="IPR035595">
    <property type="entry name" value="UDP_glycos_trans_CS"/>
</dbReference>
<dbReference type="InterPro" id="IPR002213">
    <property type="entry name" value="UDP_glucos_trans"/>
</dbReference>
<dbReference type="Proteomes" id="UP000295252">
    <property type="component" value="Chromosome XI"/>
</dbReference>
<dbReference type="PROSITE" id="PS00375">
    <property type="entry name" value="UDPGT"/>
    <property type="match status" value="1"/>
</dbReference>
<dbReference type="OrthoDB" id="1739857at2759"/>
<dbReference type="Gramene" id="CDP05662">
    <property type="protein sequence ID" value="CDP05662"/>
    <property type="gene ID" value="GSCOC_T00020847001"/>
</dbReference>
<protein>
    <submittedName>
        <fullName evidence="4">Uncharacterized protein</fullName>
    </submittedName>
</protein>
<keyword evidence="2 3" id="KW-0808">Transferase</keyword>
<keyword evidence="3" id="KW-0328">Glycosyltransferase</keyword>
<sequence length="96" mass="10930">MASIGKIVRWVPQLAVLSHPAMGGFVSHCGWNSILESIWCGMPIATWPLFAEQQLHAFQLKGIRELMDDKNEIRNRFKEFEKCKAAIEEGGSSYEY</sequence>
<organism evidence="4 5">
    <name type="scientific">Coffea canephora</name>
    <name type="common">Robusta coffee</name>
    <dbReference type="NCBI Taxonomy" id="49390"/>
    <lineage>
        <taxon>Eukaryota</taxon>
        <taxon>Viridiplantae</taxon>
        <taxon>Streptophyta</taxon>
        <taxon>Embryophyta</taxon>
        <taxon>Tracheophyta</taxon>
        <taxon>Spermatophyta</taxon>
        <taxon>Magnoliopsida</taxon>
        <taxon>eudicotyledons</taxon>
        <taxon>Gunneridae</taxon>
        <taxon>Pentapetalae</taxon>
        <taxon>asterids</taxon>
        <taxon>lamiids</taxon>
        <taxon>Gentianales</taxon>
        <taxon>Rubiaceae</taxon>
        <taxon>Ixoroideae</taxon>
        <taxon>Gardenieae complex</taxon>
        <taxon>Bertiereae - Coffeeae clade</taxon>
        <taxon>Coffeeae</taxon>
        <taxon>Coffea</taxon>
    </lineage>
</organism>
<dbReference type="InParanoid" id="A0A068UBN7"/>
<gene>
    <name evidence="4" type="ORF">GSCOC_T00020847001</name>
</gene>
<dbReference type="AlphaFoldDB" id="A0A068UBN7"/>
<dbReference type="GO" id="GO:0035251">
    <property type="term" value="F:UDP-glucosyltransferase activity"/>
    <property type="evidence" value="ECO:0007669"/>
    <property type="project" value="InterPro"/>
</dbReference>
<dbReference type="Pfam" id="PF00201">
    <property type="entry name" value="UDPGT"/>
    <property type="match status" value="1"/>
</dbReference>
<name>A0A068UBN7_COFCA</name>
<accession>A0A068UBN7</accession>
<evidence type="ECO:0000256" key="2">
    <source>
        <dbReference type="ARBA" id="ARBA00022679"/>
    </source>
</evidence>
<dbReference type="EMBL" id="HG739101">
    <property type="protein sequence ID" value="CDP05662.1"/>
    <property type="molecule type" value="Genomic_DNA"/>
</dbReference>
<proteinExistence type="inferred from homology"/>
<dbReference type="PhylomeDB" id="A0A068UBN7"/>